<comment type="similarity">
    <text evidence="2 3">Belongs to the small heat shock protein (HSP20) family.</text>
</comment>
<protein>
    <recommendedName>
        <fullName evidence="5">SHSP domain-containing protein</fullName>
    </recommendedName>
</protein>
<proteinExistence type="inferred from homology"/>
<feature type="region of interest" description="Disordered" evidence="4">
    <location>
        <begin position="264"/>
        <end position="305"/>
    </location>
</feature>
<gene>
    <name evidence="6" type="ORF">MFLAVUS_001872</name>
</gene>
<dbReference type="InterPro" id="IPR002068">
    <property type="entry name" value="A-crystallin/Hsp20_dom"/>
</dbReference>
<evidence type="ECO:0000313" key="6">
    <source>
        <dbReference type="EMBL" id="GAA5808481.1"/>
    </source>
</evidence>
<feature type="domain" description="SHSP" evidence="5">
    <location>
        <begin position="236"/>
        <end position="363"/>
    </location>
</feature>
<evidence type="ECO:0000256" key="2">
    <source>
        <dbReference type="PROSITE-ProRule" id="PRU00285"/>
    </source>
</evidence>
<evidence type="ECO:0000259" key="5">
    <source>
        <dbReference type="PROSITE" id="PS01031"/>
    </source>
</evidence>
<comment type="caution">
    <text evidence="6">The sequence shown here is derived from an EMBL/GenBank/DDBJ whole genome shotgun (WGS) entry which is preliminary data.</text>
</comment>
<evidence type="ECO:0000256" key="1">
    <source>
        <dbReference type="ARBA" id="ARBA00023016"/>
    </source>
</evidence>
<dbReference type="EMBL" id="BAABUK010000003">
    <property type="protein sequence ID" value="GAA5808481.1"/>
    <property type="molecule type" value="Genomic_DNA"/>
</dbReference>
<dbReference type="PANTHER" id="PTHR11527">
    <property type="entry name" value="HEAT-SHOCK PROTEIN 20 FAMILY MEMBER"/>
    <property type="match status" value="1"/>
</dbReference>
<name>A0ABP9YNR4_9FUNG</name>
<feature type="region of interest" description="Disordered" evidence="4">
    <location>
        <begin position="58"/>
        <end position="102"/>
    </location>
</feature>
<dbReference type="Pfam" id="PF00011">
    <property type="entry name" value="HSP20"/>
    <property type="match status" value="1"/>
</dbReference>
<reference evidence="6 7" key="1">
    <citation type="submission" date="2024-04" db="EMBL/GenBank/DDBJ databases">
        <title>genome sequences of Mucor flavus KT1a and Helicostylum pulchrum KT1b strains isolated from the surface of a dry-aged beef.</title>
        <authorList>
            <person name="Toyotome T."/>
            <person name="Hosono M."/>
            <person name="Torimaru M."/>
            <person name="Fukuda K."/>
            <person name="Mikami N."/>
        </authorList>
    </citation>
    <scope>NUCLEOTIDE SEQUENCE [LARGE SCALE GENOMIC DNA]</scope>
    <source>
        <strain evidence="6 7">KT1a</strain>
    </source>
</reference>
<dbReference type="InterPro" id="IPR008978">
    <property type="entry name" value="HSP20-like_chaperone"/>
</dbReference>
<dbReference type="SUPFAM" id="SSF49764">
    <property type="entry name" value="HSP20-like chaperones"/>
    <property type="match status" value="2"/>
</dbReference>
<organism evidence="6 7">
    <name type="scientific">Mucor flavus</name>
    <dbReference type="NCBI Taxonomy" id="439312"/>
    <lineage>
        <taxon>Eukaryota</taxon>
        <taxon>Fungi</taxon>
        <taxon>Fungi incertae sedis</taxon>
        <taxon>Mucoromycota</taxon>
        <taxon>Mucoromycotina</taxon>
        <taxon>Mucoromycetes</taxon>
        <taxon>Mucorales</taxon>
        <taxon>Mucorineae</taxon>
        <taxon>Mucoraceae</taxon>
        <taxon>Mucor</taxon>
    </lineage>
</organism>
<dbReference type="Gene3D" id="2.60.40.790">
    <property type="match status" value="2"/>
</dbReference>
<evidence type="ECO:0000313" key="7">
    <source>
        <dbReference type="Proteomes" id="UP001473302"/>
    </source>
</evidence>
<keyword evidence="1" id="KW-0346">Stress response</keyword>
<dbReference type="PROSITE" id="PS01031">
    <property type="entry name" value="SHSP"/>
    <property type="match status" value="1"/>
</dbReference>
<sequence length="363" mass="40207">MQRAITSIMGSSHTSFPPTDTIETSDYYQLESELPGYKKQDVEVRVTNTHTLILTGSLHEDDEASERSTHRRMRQVHQEVEQAHSQEKQAEQERQQAQQEVQTCQASLADKVSSTESQSRLAEAKEAEMAKCKLAAQTQEKQVKESQAALETSQVHAQKVAQEAEEAKKKAESGRAATASSGPQGRKKSVLGHAKEFIDTQAENVQLEKKQAQVTDANKAAQEQQRMVEDAIKKAEQAQKEFQAMEAAKSKEVKDIKSQVQGGEAEAQKLKEEVQVKQEQASIDGHDKACGDNKASGGQEEHQKPVKAHYLSVERNVVERFSREFTFASSIEGDQVNATLQNGVLQVLVPKSKTGSIRQVNID</sequence>
<feature type="compositionally biased region" description="Basic and acidic residues" evidence="4">
    <location>
        <begin position="76"/>
        <end position="94"/>
    </location>
</feature>
<evidence type="ECO:0000256" key="4">
    <source>
        <dbReference type="SAM" id="MobiDB-lite"/>
    </source>
</evidence>
<dbReference type="Proteomes" id="UP001473302">
    <property type="component" value="Unassembled WGS sequence"/>
</dbReference>
<dbReference type="InterPro" id="IPR031107">
    <property type="entry name" value="Small_HSP"/>
</dbReference>
<feature type="region of interest" description="Disordered" evidence="4">
    <location>
        <begin position="144"/>
        <end position="195"/>
    </location>
</feature>
<keyword evidence="7" id="KW-1185">Reference proteome</keyword>
<feature type="region of interest" description="Disordered" evidence="4">
    <location>
        <begin position="1"/>
        <end position="20"/>
    </location>
</feature>
<accession>A0ABP9YNR4</accession>
<feature type="compositionally biased region" description="Basic and acidic residues" evidence="4">
    <location>
        <begin position="266"/>
        <end position="276"/>
    </location>
</feature>
<evidence type="ECO:0000256" key="3">
    <source>
        <dbReference type="RuleBase" id="RU003616"/>
    </source>
</evidence>
<dbReference type="CDD" id="cd06464">
    <property type="entry name" value="ACD_sHsps-like"/>
    <property type="match status" value="2"/>
</dbReference>